<evidence type="ECO:0000256" key="3">
    <source>
        <dbReference type="ARBA" id="ARBA00038317"/>
    </source>
</evidence>
<dbReference type="SUPFAM" id="SSF52833">
    <property type="entry name" value="Thioredoxin-like"/>
    <property type="match status" value="1"/>
</dbReference>
<reference evidence="7" key="1">
    <citation type="submission" date="2023-10" db="EMBL/GenBank/DDBJ databases">
        <title>Genome assembly of Pristionchus species.</title>
        <authorList>
            <person name="Yoshida K."/>
            <person name="Sommer R.J."/>
        </authorList>
    </citation>
    <scope>NUCLEOTIDE SEQUENCE</scope>
    <source>
        <strain evidence="7">RS0144</strain>
    </source>
</reference>
<dbReference type="GO" id="GO:0006749">
    <property type="term" value="P:glutathione metabolic process"/>
    <property type="evidence" value="ECO:0007669"/>
    <property type="project" value="TreeGrafter"/>
</dbReference>
<feature type="domain" description="GST C-terminal" evidence="6">
    <location>
        <begin position="94"/>
        <end position="220"/>
    </location>
</feature>
<dbReference type="CDD" id="cd03192">
    <property type="entry name" value="GST_C_Sigma_like"/>
    <property type="match status" value="1"/>
</dbReference>
<dbReference type="PROSITE" id="PS50404">
    <property type="entry name" value="GST_NTER"/>
    <property type="match status" value="1"/>
</dbReference>
<dbReference type="InterPro" id="IPR050213">
    <property type="entry name" value="GST_superfamily"/>
</dbReference>
<sequence length="220" mass="24865">SRQVAPRSSHKQIMPSYKLSYFPGRGMTEVSRQMLHLSGTLFEDNRLEMDEWAKVKESAPFGQLPLLHVDGKPLPQSFAIARYLAKLFGFAGATPFEAAWVDALADQMKDYLGEIKQYLLVAYGFAEGDKEQLQKEVVDPAIHKFFTILETRAKENGSNGHFVGNSLTWIDLVVSDHIEILEGLIPNAVDAFPLVKEVQRKTTSCPKLKEWLDKRPVTTW</sequence>
<dbReference type="InterPro" id="IPR004045">
    <property type="entry name" value="Glutathione_S-Trfase_N"/>
</dbReference>
<evidence type="ECO:0000256" key="1">
    <source>
        <dbReference type="ARBA" id="ARBA00012452"/>
    </source>
</evidence>
<keyword evidence="2" id="KW-0808">Transferase</keyword>
<feature type="domain" description="GST N-terminal" evidence="5">
    <location>
        <begin position="15"/>
        <end position="92"/>
    </location>
</feature>
<dbReference type="InterPro" id="IPR010987">
    <property type="entry name" value="Glutathione-S-Trfase_C-like"/>
</dbReference>
<evidence type="ECO:0000256" key="2">
    <source>
        <dbReference type="ARBA" id="ARBA00022679"/>
    </source>
</evidence>
<comment type="catalytic activity">
    <reaction evidence="4">
        <text>RX + glutathione = an S-substituted glutathione + a halide anion + H(+)</text>
        <dbReference type="Rhea" id="RHEA:16437"/>
        <dbReference type="ChEBI" id="CHEBI:15378"/>
        <dbReference type="ChEBI" id="CHEBI:16042"/>
        <dbReference type="ChEBI" id="CHEBI:17792"/>
        <dbReference type="ChEBI" id="CHEBI:57925"/>
        <dbReference type="ChEBI" id="CHEBI:90779"/>
        <dbReference type="EC" id="2.5.1.18"/>
    </reaction>
</comment>
<dbReference type="InterPro" id="IPR040079">
    <property type="entry name" value="Glutathione_S-Trfase"/>
</dbReference>
<dbReference type="Gene3D" id="3.40.30.10">
    <property type="entry name" value="Glutaredoxin"/>
    <property type="match status" value="1"/>
</dbReference>
<dbReference type="EMBL" id="BTSX01000004">
    <property type="protein sequence ID" value="GMS92572.1"/>
    <property type="molecule type" value="Genomic_DNA"/>
</dbReference>
<organism evidence="7 8">
    <name type="scientific">Pristionchus entomophagus</name>
    <dbReference type="NCBI Taxonomy" id="358040"/>
    <lineage>
        <taxon>Eukaryota</taxon>
        <taxon>Metazoa</taxon>
        <taxon>Ecdysozoa</taxon>
        <taxon>Nematoda</taxon>
        <taxon>Chromadorea</taxon>
        <taxon>Rhabditida</taxon>
        <taxon>Rhabditina</taxon>
        <taxon>Diplogasteromorpha</taxon>
        <taxon>Diplogasteroidea</taxon>
        <taxon>Neodiplogasteridae</taxon>
        <taxon>Pristionchus</taxon>
    </lineage>
</organism>
<evidence type="ECO:0000313" key="8">
    <source>
        <dbReference type="Proteomes" id="UP001432027"/>
    </source>
</evidence>
<feature type="non-terminal residue" evidence="7">
    <location>
        <position position="1"/>
    </location>
</feature>
<dbReference type="CDD" id="cd03039">
    <property type="entry name" value="GST_N_Sigma_like"/>
    <property type="match status" value="1"/>
</dbReference>
<dbReference type="EC" id="2.5.1.18" evidence="1"/>
<dbReference type="PROSITE" id="PS50405">
    <property type="entry name" value="GST_CTER"/>
    <property type="match status" value="1"/>
</dbReference>
<dbReference type="FunFam" id="3.40.30.10:FF:000189">
    <property type="entry name" value="Glutathione S-Transferase"/>
    <property type="match status" value="1"/>
</dbReference>
<dbReference type="InterPro" id="IPR004046">
    <property type="entry name" value="GST_C"/>
</dbReference>
<dbReference type="Pfam" id="PF02798">
    <property type="entry name" value="GST_N"/>
    <property type="match status" value="1"/>
</dbReference>
<dbReference type="InterPro" id="IPR036282">
    <property type="entry name" value="Glutathione-S-Trfase_C_sf"/>
</dbReference>
<comment type="similarity">
    <text evidence="3">Belongs to the GST superfamily. Sigma family.</text>
</comment>
<dbReference type="PANTHER" id="PTHR11571">
    <property type="entry name" value="GLUTATHIONE S-TRANSFERASE"/>
    <property type="match status" value="1"/>
</dbReference>
<dbReference type="Pfam" id="PF14497">
    <property type="entry name" value="GST_C_3"/>
    <property type="match status" value="1"/>
</dbReference>
<dbReference type="Proteomes" id="UP001432027">
    <property type="component" value="Unassembled WGS sequence"/>
</dbReference>
<dbReference type="AlphaFoldDB" id="A0AAV5TCD2"/>
<keyword evidence="8" id="KW-1185">Reference proteome</keyword>
<accession>A0AAV5TCD2</accession>
<dbReference type="PANTHER" id="PTHR11571:SF224">
    <property type="entry name" value="HEMATOPOIETIC PROSTAGLANDIN D SYNTHASE"/>
    <property type="match status" value="1"/>
</dbReference>
<dbReference type="GO" id="GO:0004364">
    <property type="term" value="F:glutathione transferase activity"/>
    <property type="evidence" value="ECO:0007669"/>
    <property type="project" value="UniProtKB-EC"/>
</dbReference>
<proteinExistence type="inferred from homology"/>
<dbReference type="SFLD" id="SFLDS00019">
    <property type="entry name" value="Glutathione_Transferase_(cytos"/>
    <property type="match status" value="1"/>
</dbReference>
<evidence type="ECO:0000313" key="7">
    <source>
        <dbReference type="EMBL" id="GMS92572.1"/>
    </source>
</evidence>
<dbReference type="FunFam" id="1.20.1050.10:FF:000044">
    <property type="entry name" value="Glutathione S-transferase"/>
    <property type="match status" value="1"/>
</dbReference>
<evidence type="ECO:0000259" key="5">
    <source>
        <dbReference type="PROSITE" id="PS50404"/>
    </source>
</evidence>
<dbReference type="SUPFAM" id="SSF47616">
    <property type="entry name" value="GST C-terminal domain-like"/>
    <property type="match status" value="1"/>
</dbReference>
<name>A0AAV5TCD2_9BILA</name>
<protein>
    <recommendedName>
        <fullName evidence="1">glutathione transferase</fullName>
        <ecNumber evidence="1">2.5.1.18</ecNumber>
    </recommendedName>
</protein>
<dbReference type="Gene3D" id="1.20.1050.10">
    <property type="match status" value="1"/>
</dbReference>
<comment type="caution">
    <text evidence="7">The sequence shown here is derived from an EMBL/GenBank/DDBJ whole genome shotgun (WGS) entry which is preliminary data.</text>
</comment>
<dbReference type="InterPro" id="IPR036249">
    <property type="entry name" value="Thioredoxin-like_sf"/>
</dbReference>
<gene>
    <name evidence="7" type="ORF">PENTCL1PPCAC_14747</name>
</gene>
<evidence type="ECO:0000259" key="6">
    <source>
        <dbReference type="PROSITE" id="PS50405"/>
    </source>
</evidence>
<dbReference type="SFLD" id="SFLDG01205">
    <property type="entry name" value="AMPS.1"/>
    <property type="match status" value="1"/>
</dbReference>
<evidence type="ECO:0000256" key="4">
    <source>
        <dbReference type="ARBA" id="ARBA00047960"/>
    </source>
</evidence>
<dbReference type="SFLD" id="SFLDG00363">
    <property type="entry name" value="AMPS_(cytGST):_Alpha-__Mu-__Pi"/>
    <property type="match status" value="1"/>
</dbReference>